<reference evidence="1" key="1">
    <citation type="journal article" date="2010" name="Science">
        <title>Plasticity of animal genome architecture unmasked by rapid evolution of a pelagic tunicate.</title>
        <authorList>
            <person name="Denoeud F."/>
            <person name="Henriet S."/>
            <person name="Mungpakdee S."/>
            <person name="Aury J.M."/>
            <person name="Da Silva C."/>
            <person name="Brinkmann H."/>
            <person name="Mikhaleva J."/>
            <person name="Olsen L.C."/>
            <person name="Jubin C."/>
            <person name="Canestro C."/>
            <person name="Bouquet J.M."/>
            <person name="Danks G."/>
            <person name="Poulain J."/>
            <person name="Campsteijn C."/>
            <person name="Adamski M."/>
            <person name="Cross I."/>
            <person name="Yadetie F."/>
            <person name="Muffato M."/>
            <person name="Louis A."/>
            <person name="Butcher S."/>
            <person name="Tsagkogeorga G."/>
            <person name="Konrad A."/>
            <person name="Singh S."/>
            <person name="Jensen M.F."/>
            <person name="Cong E.H."/>
            <person name="Eikeseth-Otteraa H."/>
            <person name="Noel B."/>
            <person name="Anthouard V."/>
            <person name="Porcel B.M."/>
            <person name="Kachouri-Lafond R."/>
            <person name="Nishino A."/>
            <person name="Ugolini M."/>
            <person name="Chourrout P."/>
            <person name="Nishida H."/>
            <person name="Aasland R."/>
            <person name="Huzurbazar S."/>
            <person name="Westhof E."/>
            <person name="Delsuc F."/>
            <person name="Lehrach H."/>
            <person name="Reinhardt R."/>
            <person name="Weissenbach J."/>
            <person name="Roy S.W."/>
            <person name="Artiguenave F."/>
            <person name="Postlethwait J.H."/>
            <person name="Manak J.R."/>
            <person name="Thompson E.M."/>
            <person name="Jaillon O."/>
            <person name="Du Pasquier L."/>
            <person name="Boudinot P."/>
            <person name="Liberles D.A."/>
            <person name="Volff J.N."/>
            <person name="Philippe H."/>
            <person name="Lenhard B."/>
            <person name="Roest Crollius H."/>
            <person name="Wincker P."/>
            <person name="Chourrout D."/>
        </authorList>
    </citation>
    <scope>NUCLEOTIDE SEQUENCE [LARGE SCALE GENOMIC DNA]</scope>
</reference>
<name>E4YK53_OIKDI</name>
<proteinExistence type="predicted"/>
<evidence type="ECO:0000313" key="1">
    <source>
        <dbReference type="EMBL" id="CBY35864.1"/>
    </source>
</evidence>
<accession>E4YK53</accession>
<sequence>MGQAPEVPVQSIMDPQQLIQPTPVQPTAIPTPPYQAQPVQQAPYQPLPIQTAQVQPPQVQLPPAQAQLAQNYQQATVYLIFSPIQTQPTSYNPHATGPPPPQAGGINNSNYNNQQTTQQVNIVQPTSTVVSQPVGFIQGYWTKSLCSTCCDCKTCYAICCTPCARGEASAKMGGGYCFGCCLRAFCPCISCCMLCDERDRIRARYHIPNDDCCCTCCAVCFCEPCVISQHLYQLEQIQFF</sequence>
<dbReference type="Proteomes" id="UP000011014">
    <property type="component" value="Unassembled WGS sequence"/>
</dbReference>
<protein>
    <submittedName>
        <fullName evidence="1">Uncharacterized protein</fullName>
    </submittedName>
</protein>
<dbReference type="AlphaFoldDB" id="E4YK53"/>
<gene>
    <name evidence="1" type="ORF">GSOID_T00028334001</name>
</gene>
<dbReference type="EMBL" id="FN654689">
    <property type="protein sequence ID" value="CBY35864.1"/>
    <property type="molecule type" value="Genomic_DNA"/>
</dbReference>
<organism evidence="1">
    <name type="scientific">Oikopleura dioica</name>
    <name type="common">Tunicate</name>
    <dbReference type="NCBI Taxonomy" id="34765"/>
    <lineage>
        <taxon>Eukaryota</taxon>
        <taxon>Metazoa</taxon>
        <taxon>Chordata</taxon>
        <taxon>Tunicata</taxon>
        <taxon>Appendicularia</taxon>
        <taxon>Copelata</taxon>
        <taxon>Oikopleuridae</taxon>
        <taxon>Oikopleura</taxon>
    </lineage>
</organism>